<evidence type="ECO:0000256" key="1">
    <source>
        <dbReference type="SAM" id="Coils"/>
    </source>
</evidence>
<dbReference type="AlphaFoldDB" id="A0A376CWA1"/>
<evidence type="ECO:0008006" key="5">
    <source>
        <dbReference type="Google" id="ProtNLM"/>
    </source>
</evidence>
<protein>
    <recommendedName>
        <fullName evidence="5">Scaffolding protein</fullName>
    </recommendedName>
</protein>
<feature type="region of interest" description="Disordered" evidence="2">
    <location>
        <begin position="139"/>
        <end position="173"/>
    </location>
</feature>
<dbReference type="Proteomes" id="UP000254287">
    <property type="component" value="Unassembled WGS sequence"/>
</dbReference>
<evidence type="ECO:0000313" key="4">
    <source>
        <dbReference type="Proteomes" id="UP000254287"/>
    </source>
</evidence>
<evidence type="ECO:0000256" key="2">
    <source>
        <dbReference type="SAM" id="MobiDB-lite"/>
    </source>
</evidence>
<evidence type="ECO:0000313" key="3">
    <source>
        <dbReference type="EMBL" id="STC76789.1"/>
    </source>
</evidence>
<gene>
    <name evidence="3" type="ORF">NCTC10289_01068</name>
</gene>
<proteinExistence type="predicted"/>
<feature type="region of interest" description="Disordered" evidence="2">
    <location>
        <begin position="1"/>
        <end position="29"/>
    </location>
</feature>
<dbReference type="RefSeq" id="WP_115021634.1">
    <property type="nucleotide sequence ID" value="NZ_CP069533.1"/>
</dbReference>
<feature type="compositionally biased region" description="Polar residues" evidence="2">
    <location>
        <begin position="1"/>
        <end position="11"/>
    </location>
</feature>
<feature type="coiled-coil region" evidence="1">
    <location>
        <begin position="39"/>
        <end position="94"/>
    </location>
</feature>
<name>A0A376CWA1_9CORY</name>
<sequence>MSDEAQTTKEQTPNDDHEAANTPPWGDEEFNAEKAWNLIQNLREDKTKAQERAHALTQERDQAIAGLTERDSTIQELQGTLALAEDNAKQIEADHLALSALRHKENLLLDAGLDRKFAENVVGDTPEEWEKSVNALFELTQSKPTQRRPDPAQATQRTKSDPIADLSAALFSE</sequence>
<reference evidence="3 4" key="1">
    <citation type="submission" date="2018-06" db="EMBL/GenBank/DDBJ databases">
        <authorList>
            <consortium name="Pathogen Informatics"/>
            <person name="Doyle S."/>
        </authorList>
    </citation>
    <scope>NUCLEOTIDE SEQUENCE [LARGE SCALE GENOMIC DNA]</scope>
    <source>
        <strain evidence="3 4">NCTC10289</strain>
    </source>
</reference>
<organism evidence="3 4">
    <name type="scientific">Corynebacterium minutissimum</name>
    <dbReference type="NCBI Taxonomy" id="38301"/>
    <lineage>
        <taxon>Bacteria</taxon>
        <taxon>Bacillati</taxon>
        <taxon>Actinomycetota</taxon>
        <taxon>Actinomycetes</taxon>
        <taxon>Mycobacteriales</taxon>
        <taxon>Corynebacteriaceae</taxon>
        <taxon>Corynebacterium</taxon>
    </lineage>
</organism>
<dbReference type="EMBL" id="UFXP01000001">
    <property type="protein sequence ID" value="STC76789.1"/>
    <property type="molecule type" value="Genomic_DNA"/>
</dbReference>
<accession>A0A376CWA1</accession>
<keyword evidence="1" id="KW-0175">Coiled coil</keyword>